<dbReference type="EMBL" id="CM042047">
    <property type="protein sequence ID" value="KAI3770207.1"/>
    <property type="molecule type" value="Genomic_DNA"/>
</dbReference>
<reference evidence="1 2" key="2">
    <citation type="journal article" date="2022" name="Mol. Ecol. Resour.">
        <title>The genomes of chicory, endive, great burdock and yacon provide insights into Asteraceae paleo-polyploidization history and plant inulin production.</title>
        <authorList>
            <person name="Fan W."/>
            <person name="Wang S."/>
            <person name="Wang H."/>
            <person name="Wang A."/>
            <person name="Jiang F."/>
            <person name="Liu H."/>
            <person name="Zhao H."/>
            <person name="Xu D."/>
            <person name="Zhang Y."/>
        </authorList>
    </citation>
    <scope>NUCLEOTIDE SEQUENCE [LARGE SCALE GENOMIC DNA]</scope>
    <source>
        <strain evidence="2">cv. Niubang</strain>
    </source>
</reference>
<reference evidence="2" key="1">
    <citation type="journal article" date="2022" name="Mol. Ecol. Resour.">
        <title>The genomes of chicory, endive, great burdock and yacon provide insights into Asteraceae palaeo-polyploidization history and plant inulin production.</title>
        <authorList>
            <person name="Fan W."/>
            <person name="Wang S."/>
            <person name="Wang H."/>
            <person name="Wang A."/>
            <person name="Jiang F."/>
            <person name="Liu H."/>
            <person name="Zhao H."/>
            <person name="Xu D."/>
            <person name="Zhang Y."/>
        </authorList>
    </citation>
    <scope>NUCLEOTIDE SEQUENCE [LARGE SCALE GENOMIC DNA]</scope>
    <source>
        <strain evidence="2">cv. Niubang</strain>
    </source>
</reference>
<organism evidence="1 2">
    <name type="scientific">Arctium lappa</name>
    <name type="common">Greater burdock</name>
    <name type="synonym">Lappa major</name>
    <dbReference type="NCBI Taxonomy" id="4217"/>
    <lineage>
        <taxon>Eukaryota</taxon>
        <taxon>Viridiplantae</taxon>
        <taxon>Streptophyta</taxon>
        <taxon>Embryophyta</taxon>
        <taxon>Tracheophyta</taxon>
        <taxon>Spermatophyta</taxon>
        <taxon>Magnoliopsida</taxon>
        <taxon>eudicotyledons</taxon>
        <taxon>Gunneridae</taxon>
        <taxon>Pentapetalae</taxon>
        <taxon>asterids</taxon>
        <taxon>campanulids</taxon>
        <taxon>Asterales</taxon>
        <taxon>Asteraceae</taxon>
        <taxon>Carduoideae</taxon>
        <taxon>Cardueae</taxon>
        <taxon>Arctiinae</taxon>
        <taxon>Arctium</taxon>
    </lineage>
</organism>
<gene>
    <name evidence="1" type="ORF">L6452_01332</name>
</gene>
<evidence type="ECO:0000313" key="1">
    <source>
        <dbReference type="EMBL" id="KAI3770207.1"/>
    </source>
</evidence>
<protein>
    <submittedName>
        <fullName evidence="1">Uncharacterized protein</fullName>
    </submittedName>
</protein>
<sequence>MRGALTSNSLRGTPHFHLISTTPSDITPPSPSPSQDRASIESILSDRRCFSLSISLILCCYNHKQKLLSDHKQIQEMMCL</sequence>
<keyword evidence="2" id="KW-1185">Reference proteome</keyword>
<evidence type="ECO:0000313" key="2">
    <source>
        <dbReference type="Proteomes" id="UP001055879"/>
    </source>
</evidence>
<name>A0ACB9FGC9_ARCLA</name>
<proteinExistence type="predicted"/>
<comment type="caution">
    <text evidence="1">The sequence shown here is derived from an EMBL/GenBank/DDBJ whole genome shotgun (WGS) entry which is preliminary data.</text>
</comment>
<dbReference type="Proteomes" id="UP001055879">
    <property type="component" value="Linkage Group LG01"/>
</dbReference>
<accession>A0ACB9FGC9</accession>